<proteinExistence type="predicted"/>
<keyword evidence="3" id="KW-1185">Reference proteome</keyword>
<reference evidence="3" key="1">
    <citation type="journal article" date="2021" name="Elife">
        <title>Highly contiguous assemblies of 101 drosophilid genomes.</title>
        <authorList>
            <person name="Kim B.Y."/>
            <person name="Wang J.R."/>
            <person name="Miller D.E."/>
            <person name="Barmina O."/>
            <person name="Delaney E."/>
            <person name="Thompson A."/>
            <person name="Comeault A.A."/>
            <person name="Peede D."/>
            <person name="D'Agostino E.R."/>
            <person name="Pelaez J."/>
            <person name="Aguilar J.M."/>
            <person name="Haji D."/>
            <person name="Matsunaga T."/>
            <person name="Armstrong E.E."/>
            <person name="Zych M."/>
            <person name="Ogawa Y."/>
            <person name="Stamenkovic-Radak M."/>
            <person name="Jelic M."/>
            <person name="Veselinovic M.S."/>
            <person name="Tanaskovic M."/>
            <person name="Eric P."/>
            <person name="Gao J.J."/>
            <person name="Katoh T.K."/>
            <person name="Toda M.J."/>
            <person name="Watabe H."/>
            <person name="Watada M."/>
            <person name="Davis J.S."/>
            <person name="Moyle L.C."/>
            <person name="Manoli G."/>
            <person name="Bertolini E."/>
            <person name="Kostal V."/>
            <person name="Hawley R.S."/>
            <person name="Takahashi A."/>
            <person name="Jones C.D."/>
            <person name="Price D.K."/>
            <person name="Whiteman N."/>
            <person name="Kopp A."/>
            <person name="Matute D.R."/>
            <person name="Petrov D.A."/>
        </authorList>
    </citation>
    <scope>NUCLEOTIDE SEQUENCE [LARGE SCALE GENOMIC DNA]</scope>
</reference>
<evidence type="ECO:0000313" key="3">
    <source>
        <dbReference type="Proteomes" id="UP001652680"/>
    </source>
</evidence>
<dbReference type="OrthoDB" id="7839470at2759"/>
<dbReference type="OMA" id="YYQRMGM"/>
<evidence type="ECO:0000313" key="4">
    <source>
        <dbReference type="RefSeq" id="XP_016986891.1"/>
    </source>
</evidence>
<sequence length="151" mass="16820">MVWNALSFWDGQPVTSPVYPQMGDMMDPNTSGYQRTHHPHSHRHPHPHTHPHTHPHPMSHHNHSHSQSHQSPSCYLRMDMGMGDFRQMSCPMPNYIPQFREPCLDDGEAFRAYNGMDTDQGYAGGGRPGGGSSCGSSYGANYAAGAKGDFW</sequence>
<gene>
    <name evidence="4" type="primary">LOC108049974</name>
    <name evidence="2" type="synonym">108049974</name>
</gene>
<protein>
    <submittedName>
        <fullName evidence="4">Probable zinc transporter protein DDB_G0283629</fullName>
    </submittedName>
</protein>
<name>A0A6P4FNS8_DRORH</name>
<evidence type="ECO:0000313" key="2">
    <source>
        <dbReference type="EnsemblMetazoa" id="XP_016986891.1"/>
    </source>
</evidence>
<dbReference type="EnsemblMetazoa" id="XM_017131402.1">
    <property type="protein sequence ID" value="XP_016986891.1"/>
    <property type="gene ID" value="LOC108049974"/>
</dbReference>
<feature type="compositionally biased region" description="Basic residues" evidence="1">
    <location>
        <begin position="35"/>
        <end position="66"/>
    </location>
</feature>
<feature type="region of interest" description="Disordered" evidence="1">
    <location>
        <begin position="22"/>
        <end position="73"/>
    </location>
</feature>
<reference evidence="4" key="2">
    <citation type="submission" date="2025-04" db="UniProtKB">
        <authorList>
            <consortium name="RefSeq"/>
        </authorList>
    </citation>
    <scope>IDENTIFICATION</scope>
</reference>
<reference evidence="2" key="3">
    <citation type="submission" date="2025-05" db="UniProtKB">
        <authorList>
            <consortium name="EnsemblMetazoa"/>
        </authorList>
    </citation>
    <scope>IDENTIFICATION</scope>
</reference>
<organism evidence="4">
    <name type="scientific">Drosophila rhopaloa</name>
    <name type="common">Fruit fly</name>
    <dbReference type="NCBI Taxonomy" id="1041015"/>
    <lineage>
        <taxon>Eukaryota</taxon>
        <taxon>Metazoa</taxon>
        <taxon>Ecdysozoa</taxon>
        <taxon>Arthropoda</taxon>
        <taxon>Hexapoda</taxon>
        <taxon>Insecta</taxon>
        <taxon>Pterygota</taxon>
        <taxon>Neoptera</taxon>
        <taxon>Endopterygota</taxon>
        <taxon>Diptera</taxon>
        <taxon>Brachycera</taxon>
        <taxon>Muscomorpha</taxon>
        <taxon>Ephydroidea</taxon>
        <taxon>Drosophilidae</taxon>
        <taxon>Drosophila</taxon>
        <taxon>Sophophora</taxon>
    </lineage>
</organism>
<dbReference type="RefSeq" id="XP_016986891.1">
    <property type="nucleotide sequence ID" value="XM_017131402.1"/>
</dbReference>
<dbReference type="Proteomes" id="UP001652680">
    <property type="component" value="Unassembled WGS sequence"/>
</dbReference>
<dbReference type="GeneID" id="108049974"/>
<accession>A0A6P4FNS8</accession>
<dbReference type="AlphaFoldDB" id="A0A6P4FNS8"/>
<evidence type="ECO:0000256" key="1">
    <source>
        <dbReference type="SAM" id="MobiDB-lite"/>
    </source>
</evidence>